<dbReference type="Gene3D" id="3.50.50.60">
    <property type="entry name" value="FAD/NAD(P)-binding domain"/>
    <property type="match status" value="1"/>
</dbReference>
<dbReference type="Proteomes" id="UP000285084">
    <property type="component" value="Unassembled WGS sequence"/>
</dbReference>
<dbReference type="VEuPathDB" id="FungiDB:FOMG_05773"/>
<keyword evidence="1" id="KW-0285">Flavoprotein</keyword>
<comment type="caution">
    <text evidence="5">The sequence shown here is derived from an EMBL/GenBank/DDBJ whole genome shotgun (WGS) entry which is preliminary data.</text>
</comment>
<name>A0A420NUV8_FUSOX</name>
<keyword evidence="2" id="KW-0274">FAD</keyword>
<evidence type="ECO:0000313" key="5">
    <source>
        <dbReference type="EMBL" id="RKK84027.1"/>
    </source>
</evidence>
<dbReference type="GO" id="GO:0016491">
    <property type="term" value="F:oxidoreductase activity"/>
    <property type="evidence" value="ECO:0007669"/>
    <property type="project" value="UniProtKB-KW"/>
</dbReference>
<feature type="domain" description="FAD-binding" evidence="4">
    <location>
        <begin position="1"/>
        <end position="62"/>
    </location>
</feature>
<dbReference type="VEuPathDB" id="FungiDB:FOIG_02638"/>
<dbReference type="Pfam" id="PF01494">
    <property type="entry name" value="FAD_binding_3"/>
    <property type="match status" value="1"/>
</dbReference>
<accession>A0A420NUV8</accession>
<dbReference type="InterPro" id="IPR002938">
    <property type="entry name" value="FAD-bd"/>
</dbReference>
<proteinExistence type="predicted"/>
<dbReference type="SUPFAM" id="SSF51905">
    <property type="entry name" value="FAD/NAD(P)-binding domain"/>
    <property type="match status" value="1"/>
</dbReference>
<evidence type="ECO:0000256" key="2">
    <source>
        <dbReference type="ARBA" id="ARBA00022827"/>
    </source>
</evidence>
<organism evidence="5 6">
    <name type="scientific">Fusarium oxysporum</name>
    <name type="common">Fusarium vascular wilt</name>
    <dbReference type="NCBI Taxonomy" id="5507"/>
    <lineage>
        <taxon>Eukaryota</taxon>
        <taxon>Fungi</taxon>
        <taxon>Dikarya</taxon>
        <taxon>Ascomycota</taxon>
        <taxon>Pezizomycotina</taxon>
        <taxon>Sordariomycetes</taxon>
        <taxon>Hypocreomycetidae</taxon>
        <taxon>Hypocreales</taxon>
        <taxon>Nectriaceae</taxon>
        <taxon>Fusarium</taxon>
        <taxon>Fusarium oxysporum species complex</taxon>
    </lineage>
</organism>
<dbReference type="VEuPathDB" id="FungiDB:FOC4_g10004440"/>
<gene>
    <name evidence="5" type="ORF">BFJ69_g2329</name>
</gene>
<reference evidence="5 6" key="1">
    <citation type="journal article" date="2018" name="Sci. Rep.">
        <title>Characterisation of pathogen-specific regions and novel effector candidates in Fusarium oxysporum f. sp. cepae.</title>
        <authorList>
            <person name="Armitage A.D."/>
            <person name="Taylor A."/>
            <person name="Sobczyk M.K."/>
            <person name="Baxter L."/>
            <person name="Greenfield B.P."/>
            <person name="Bates H.J."/>
            <person name="Wilson F."/>
            <person name="Jackson A.C."/>
            <person name="Ott S."/>
            <person name="Harrison R.J."/>
            <person name="Clarkson J.P."/>
        </authorList>
    </citation>
    <scope>NUCLEOTIDE SEQUENCE [LARGE SCALE GENOMIC DNA]</scope>
    <source>
        <strain evidence="5 6">Fo_A13</strain>
    </source>
</reference>
<evidence type="ECO:0000313" key="6">
    <source>
        <dbReference type="Proteomes" id="UP000285084"/>
    </source>
</evidence>
<dbReference type="GO" id="GO:0071949">
    <property type="term" value="F:FAD binding"/>
    <property type="evidence" value="ECO:0007669"/>
    <property type="project" value="InterPro"/>
</dbReference>
<evidence type="ECO:0000256" key="1">
    <source>
        <dbReference type="ARBA" id="ARBA00022630"/>
    </source>
</evidence>
<dbReference type="EMBL" id="MRCX01000011">
    <property type="protein sequence ID" value="RKK84027.1"/>
    <property type="molecule type" value="Genomic_DNA"/>
</dbReference>
<dbReference type="VEuPathDB" id="FungiDB:FOZG_05923"/>
<dbReference type="VEuPathDB" id="FungiDB:FOXG_15484"/>
<evidence type="ECO:0000259" key="4">
    <source>
        <dbReference type="Pfam" id="PF01494"/>
    </source>
</evidence>
<dbReference type="InterPro" id="IPR036188">
    <property type="entry name" value="FAD/NAD-bd_sf"/>
</dbReference>
<sequence length="127" mass="13714">MIEEAENLGISIRWQSQCLGVKLLDDRCLSVTVSSQNKFEHLIGCDFLIAADGAHSKIRASLRPGDQLRYAGATQIGGLAVFPQEIPNPLADSWGIMASGYGNSCFVSPFEGQTVIWALSKAEEMPA</sequence>
<protein>
    <recommendedName>
        <fullName evidence="4">FAD-binding domain-containing protein</fullName>
    </recommendedName>
</protein>
<dbReference type="AlphaFoldDB" id="A0A420NUV8"/>
<dbReference type="VEuPathDB" id="FungiDB:FOC1_g10008101"/>
<evidence type="ECO:0000256" key="3">
    <source>
        <dbReference type="ARBA" id="ARBA00023002"/>
    </source>
</evidence>
<dbReference type="VEuPathDB" id="FungiDB:HZS61_009337"/>
<keyword evidence="3" id="KW-0560">Oxidoreductase</keyword>